<evidence type="ECO:0000313" key="8">
    <source>
        <dbReference type="Proteomes" id="UP000593564"/>
    </source>
</evidence>
<proteinExistence type="predicted"/>
<keyword evidence="4 5" id="KW-0472">Membrane</keyword>
<keyword evidence="2 5" id="KW-0812">Transmembrane</keyword>
<comment type="caution">
    <text evidence="7">The sequence shown here is derived from an EMBL/GenBank/DDBJ whole genome shotgun (WGS) entry which is preliminary data.</text>
</comment>
<dbReference type="GO" id="GO:0016020">
    <property type="term" value="C:membrane"/>
    <property type="evidence" value="ECO:0007669"/>
    <property type="project" value="UniProtKB-SubCell"/>
</dbReference>
<dbReference type="GO" id="GO:0009507">
    <property type="term" value="C:chloroplast"/>
    <property type="evidence" value="ECO:0007669"/>
    <property type="project" value="TreeGrafter"/>
</dbReference>
<reference evidence="8" key="1">
    <citation type="journal article" date="2020" name="Nat. Commun.">
        <title>Genome assembly of wild tea tree DASZ reveals pedigree and selection history of tea varieties.</title>
        <authorList>
            <person name="Zhang W."/>
            <person name="Zhang Y."/>
            <person name="Qiu H."/>
            <person name="Guo Y."/>
            <person name="Wan H."/>
            <person name="Zhang X."/>
            <person name="Scossa F."/>
            <person name="Alseekh S."/>
            <person name="Zhang Q."/>
            <person name="Wang P."/>
            <person name="Xu L."/>
            <person name="Schmidt M.H."/>
            <person name="Jia X."/>
            <person name="Li D."/>
            <person name="Zhu A."/>
            <person name="Guo F."/>
            <person name="Chen W."/>
            <person name="Ni D."/>
            <person name="Usadel B."/>
            <person name="Fernie A.R."/>
            <person name="Wen W."/>
        </authorList>
    </citation>
    <scope>NUCLEOTIDE SEQUENCE [LARGE SCALE GENOMIC DNA]</scope>
    <source>
        <strain evidence="8">cv. G240</strain>
    </source>
</reference>
<keyword evidence="3 5" id="KW-1133">Transmembrane helix</keyword>
<feature type="domain" description="Cation/H+ exchanger transmembrane" evidence="6">
    <location>
        <begin position="122"/>
        <end position="219"/>
    </location>
</feature>
<dbReference type="PANTHER" id="PTHR46157">
    <property type="entry name" value="K(+) EFFLUX ANTIPORTER 3, CHLOROPLASTIC"/>
    <property type="match status" value="1"/>
</dbReference>
<sequence length="310" mass="34718">IAFYTNRVERINQLFLQPDIITAGIDEVSSNTKPLIRQIRKLPKRVNEEEASLFDMSWLLFASVIYVPIFQKIAGDKFGMVHRGLAWLLQKDGIQMPLSELFYIQSCSWIFDCCHIDWTLWSLSIIHHVHETKAIAEFEVVFLMFNIGLELSVERLSTMKKYVFGLGSAQVVGKLVLVTAVVVGLVSRFIAGQPSPAAIIIGDGLALSSTAVVLQVTVNEQLCIAGMRDVPSSAALPIIRPALGRQHSISDRAKVAMQGYLNHFLSKIDIVNSRKAKTLTADVMLQFTLFQFHCFLSFRARFSPKGETMQ</sequence>
<feature type="non-terminal residue" evidence="7">
    <location>
        <position position="310"/>
    </location>
</feature>
<feature type="transmembrane region" description="Helical" evidence="5">
    <location>
        <begin position="197"/>
        <end position="218"/>
    </location>
</feature>
<dbReference type="Gene3D" id="1.20.1530.20">
    <property type="match status" value="1"/>
</dbReference>
<dbReference type="AlphaFoldDB" id="A0A7J7H9M9"/>
<keyword evidence="8" id="KW-1185">Reference proteome</keyword>
<dbReference type="GO" id="GO:0015386">
    <property type="term" value="F:potassium:proton antiporter activity"/>
    <property type="evidence" value="ECO:0007669"/>
    <property type="project" value="TreeGrafter"/>
</dbReference>
<gene>
    <name evidence="7" type="ORF">HYC85_011655</name>
</gene>
<reference evidence="7 8" key="2">
    <citation type="submission" date="2020-07" db="EMBL/GenBank/DDBJ databases">
        <title>Genome assembly of wild tea tree DASZ reveals pedigree and selection history of tea varieties.</title>
        <authorList>
            <person name="Zhang W."/>
        </authorList>
    </citation>
    <scope>NUCLEOTIDE SEQUENCE [LARGE SCALE GENOMIC DNA]</scope>
    <source>
        <strain evidence="8">cv. G240</strain>
        <tissue evidence="7">Leaf</tissue>
    </source>
</reference>
<feature type="transmembrane region" description="Helical" evidence="5">
    <location>
        <begin position="162"/>
        <end position="191"/>
    </location>
</feature>
<dbReference type="Proteomes" id="UP000593564">
    <property type="component" value="Unassembled WGS sequence"/>
</dbReference>
<evidence type="ECO:0000256" key="1">
    <source>
        <dbReference type="ARBA" id="ARBA00004141"/>
    </source>
</evidence>
<evidence type="ECO:0000256" key="5">
    <source>
        <dbReference type="SAM" id="Phobius"/>
    </source>
</evidence>
<name>A0A7J7H9M9_CAMSI</name>
<accession>A0A7J7H9M9</accession>
<dbReference type="PANTHER" id="PTHR46157:SF2">
    <property type="entry name" value="K(+) EFFLUX ANTIPORTER 1, CHLOROPLASTIC-RELATED"/>
    <property type="match status" value="1"/>
</dbReference>
<evidence type="ECO:0000256" key="4">
    <source>
        <dbReference type="ARBA" id="ARBA00023136"/>
    </source>
</evidence>
<evidence type="ECO:0000256" key="3">
    <source>
        <dbReference type="ARBA" id="ARBA00022989"/>
    </source>
</evidence>
<dbReference type="InterPro" id="IPR038770">
    <property type="entry name" value="Na+/solute_symporter_sf"/>
</dbReference>
<dbReference type="InterPro" id="IPR006153">
    <property type="entry name" value="Cation/H_exchanger_TM"/>
</dbReference>
<evidence type="ECO:0000256" key="2">
    <source>
        <dbReference type="ARBA" id="ARBA00022692"/>
    </source>
</evidence>
<dbReference type="Pfam" id="PF00999">
    <property type="entry name" value="Na_H_Exchanger"/>
    <property type="match status" value="1"/>
</dbReference>
<dbReference type="EMBL" id="JACBKZ010000005">
    <property type="protein sequence ID" value="KAF5949662.1"/>
    <property type="molecule type" value="Genomic_DNA"/>
</dbReference>
<evidence type="ECO:0000259" key="6">
    <source>
        <dbReference type="Pfam" id="PF00999"/>
    </source>
</evidence>
<protein>
    <recommendedName>
        <fullName evidence="6">Cation/H+ exchanger transmembrane domain-containing protein</fullName>
    </recommendedName>
</protein>
<organism evidence="7 8">
    <name type="scientific">Camellia sinensis</name>
    <name type="common">Tea plant</name>
    <name type="synonym">Thea sinensis</name>
    <dbReference type="NCBI Taxonomy" id="4442"/>
    <lineage>
        <taxon>Eukaryota</taxon>
        <taxon>Viridiplantae</taxon>
        <taxon>Streptophyta</taxon>
        <taxon>Embryophyta</taxon>
        <taxon>Tracheophyta</taxon>
        <taxon>Spermatophyta</taxon>
        <taxon>Magnoliopsida</taxon>
        <taxon>eudicotyledons</taxon>
        <taxon>Gunneridae</taxon>
        <taxon>Pentapetalae</taxon>
        <taxon>asterids</taxon>
        <taxon>Ericales</taxon>
        <taxon>Theaceae</taxon>
        <taxon>Camellia</taxon>
    </lineage>
</organism>
<evidence type="ECO:0000313" key="7">
    <source>
        <dbReference type="EMBL" id="KAF5949662.1"/>
    </source>
</evidence>
<comment type="subcellular location">
    <subcellularLocation>
        <location evidence="1">Membrane</location>
        <topology evidence="1">Multi-pass membrane protein</topology>
    </subcellularLocation>
</comment>